<dbReference type="InterPro" id="IPR036034">
    <property type="entry name" value="PDZ_sf"/>
</dbReference>
<dbReference type="SMART" id="SM00100">
    <property type="entry name" value="cNMP"/>
    <property type="match status" value="2"/>
</dbReference>
<sequence>MTNYINSYFIKALKKNPESRNLQDIQVIYHYLQGLEPFASYHDSALRTLSKTVRYERHEANDVLYSTGELATCWYILLSGSVFINGCMFLPPNSIGQKTAGTSRRPNECFVLEPSDMIVIDYSDMQTIHSNNQRSTFRMDHHGINLMYEDSTNNRDSQSSDTSSAYSGSDTISSIHSIDPEELDLSGLIESVVDSDEDDLPESDQLQSLTVRDKVRECLEKDPADRTEEDIEVLLEFTQQLKAFTNITLSTKRALCSVMVFAIVEKAGTIVMNDGEELDSWSVIINGHVEIEHNDGRIEHLRCGDSFGILPTMEKLYHKGVMRTKCPDCQFVCITQTYYYGILHQDEENIKRHKDENGKVILVTEQRTINTADGVCKGYVVIRGTEEELLMQLIEENSIIDPTYVEDFLLTSRTFIQKSSRITDQLLEWFQNTNLKDQVTRIVLLWVNNHFTDFETDNAMMKFLETFEECLQEENMIGQLRLLNIACAAKARIRCVTLTRSDRNEPLNFKIVGGFDKSCGIFISSVEDGSKAEEIGLKRGDQILYVNGQSFQHITCEKATETLCSSTHLSITVKANLNDLKEVLKIPENEQLGKNNRVKPSTIIAKLQSDPRSRDMHSMSLNTTPVKNNKNYMTLGPKKKLQKVIKRINVFSNANTLSDAADDCSVSSGEHADYATRYHSQSQPDLVSISYEDHALVDYPEHVLKVYRSDQVFKYLLVHKETTAHEVVMLALQAFGMTDPSSNFSLCEVSVTDEGIIKQKRLSDQMQNLADRQELCSRYYLKTNGVPETLVTDEIAADMMKECTVSFLQLNAAEVALQLTVQDYNVFRQIEPTEYIDELFELKSSYGTPALMQFAQLVNKEMFWVVTEICSEPNLVKRSKIIKQFIKLARHCKECKNFNSLFAVISGLGHTSVNRLRQTWEKLPTKYGKLFSDLQELMDPSRNMSKYRQLVASVQNTPPMIPFYPVVKKDFTFIHLGNDSIIEGLINFEKLRMIAKEIRKLSDMCSSNVEVNAGDHGYAFIVGGVTNTHGISTVKRRKKSSAAPNQRKMFEEAQMVRRVKAYLGKMKVITDEEKLHELSLACEGNITGPSTTTAPLRKCNPSPTLSTASSTSSTSEGRRATAPKFGSASPQHVRKLMSLSEQSKIRPRPRPQPGIMRPPAPLNPSHERSYSDTTGSHPDYYSPALMSVDLSAESSSVTSLSKVPLRKNNANVNACLGDVSGCHIRPPLAFPNPVQGQPKIYHHGRSFSHEGVAATYRDVPPDEDG</sequence>
<dbReference type="SMART" id="SM00314">
    <property type="entry name" value="RA"/>
    <property type="match status" value="1"/>
</dbReference>
<dbReference type="Gene3D" id="1.20.870.10">
    <property type="entry name" value="Son of sevenless (SoS) protein Chain: S domain 1"/>
    <property type="match status" value="1"/>
</dbReference>
<dbReference type="InterPro" id="IPR000159">
    <property type="entry name" value="RA_dom"/>
</dbReference>
<dbReference type="InterPro" id="IPR014710">
    <property type="entry name" value="RmlC-like_jellyroll"/>
</dbReference>
<evidence type="ECO:0000259" key="8">
    <source>
        <dbReference type="PROSITE" id="PS50200"/>
    </source>
</evidence>
<feature type="domain" description="PDZ" evidence="7">
    <location>
        <begin position="495"/>
        <end position="563"/>
    </location>
</feature>
<dbReference type="Pfam" id="PF00788">
    <property type="entry name" value="RA"/>
    <property type="match status" value="1"/>
</dbReference>
<dbReference type="CDD" id="cd01785">
    <property type="entry name" value="RA_PDZ-GEF1"/>
    <property type="match status" value="1"/>
</dbReference>
<feature type="compositionally biased region" description="Low complexity" evidence="4">
    <location>
        <begin position="1102"/>
        <end position="1115"/>
    </location>
</feature>
<dbReference type="InterPro" id="IPR001895">
    <property type="entry name" value="RASGEF_cat_dom"/>
</dbReference>
<name>A0AAN9Y1I6_9HEMI</name>
<dbReference type="GO" id="GO:0007265">
    <property type="term" value="P:Ras protein signal transduction"/>
    <property type="evidence" value="ECO:0007669"/>
    <property type="project" value="TreeGrafter"/>
</dbReference>
<evidence type="ECO:0008006" key="12">
    <source>
        <dbReference type="Google" id="ProtNLM"/>
    </source>
</evidence>
<proteinExistence type="inferred from homology"/>
<dbReference type="Gene3D" id="2.30.42.10">
    <property type="match status" value="1"/>
</dbReference>
<evidence type="ECO:0000256" key="3">
    <source>
        <dbReference type="PROSITE-ProRule" id="PRU00168"/>
    </source>
</evidence>
<evidence type="ECO:0000259" key="7">
    <source>
        <dbReference type="PROSITE" id="PS50106"/>
    </source>
</evidence>
<dbReference type="AlphaFoldDB" id="A0AAN9Y1I6"/>
<dbReference type="PROSITE" id="PS50200">
    <property type="entry name" value="RA"/>
    <property type="match status" value="1"/>
</dbReference>
<dbReference type="Gene3D" id="3.10.20.90">
    <property type="entry name" value="Phosphatidylinositol 3-kinase Catalytic Subunit, Chain A, domain 1"/>
    <property type="match status" value="1"/>
</dbReference>
<dbReference type="SUPFAM" id="SSF51206">
    <property type="entry name" value="cAMP-binding domain-like"/>
    <property type="match status" value="2"/>
</dbReference>
<keyword evidence="11" id="KW-1185">Reference proteome</keyword>
<dbReference type="PROSITE" id="PS50212">
    <property type="entry name" value="RASGEF_NTER"/>
    <property type="match status" value="1"/>
</dbReference>
<dbReference type="Gene3D" id="2.60.120.10">
    <property type="entry name" value="Jelly Rolls"/>
    <property type="match status" value="2"/>
</dbReference>
<protein>
    <recommendedName>
        <fullName evidence="12">Rap guanine nucleotide exchange factor 6</fullName>
    </recommendedName>
</protein>
<dbReference type="CDD" id="cd06755">
    <property type="entry name" value="PDZ_RapGEF2_RapGEF6-like"/>
    <property type="match status" value="1"/>
</dbReference>
<evidence type="ECO:0000313" key="11">
    <source>
        <dbReference type="Proteomes" id="UP001367676"/>
    </source>
</evidence>
<evidence type="ECO:0000256" key="2">
    <source>
        <dbReference type="ARBA" id="ARBA00022658"/>
    </source>
</evidence>
<dbReference type="CDD" id="cd00038">
    <property type="entry name" value="CAP_ED"/>
    <property type="match status" value="2"/>
</dbReference>
<dbReference type="CDD" id="cd00155">
    <property type="entry name" value="RasGEF"/>
    <property type="match status" value="1"/>
</dbReference>
<comment type="caution">
    <text evidence="10">The sequence shown here is derived from an EMBL/GenBank/DDBJ whole genome shotgun (WGS) entry which is preliminary data.</text>
</comment>
<feature type="compositionally biased region" description="Polar residues" evidence="4">
    <location>
        <begin position="619"/>
        <end position="632"/>
    </location>
</feature>
<dbReference type="SUPFAM" id="SSF50156">
    <property type="entry name" value="PDZ domain-like"/>
    <property type="match status" value="1"/>
</dbReference>
<dbReference type="Pfam" id="PF00595">
    <property type="entry name" value="PDZ"/>
    <property type="match status" value="1"/>
</dbReference>
<dbReference type="SMART" id="SM00229">
    <property type="entry name" value="RasGEFN"/>
    <property type="match status" value="1"/>
</dbReference>
<feature type="domain" description="Cyclic nucleotide-binding" evidence="6">
    <location>
        <begin position="243"/>
        <end position="360"/>
    </location>
</feature>
<keyword evidence="2 3" id="KW-0344">Guanine-nucleotide releasing factor</keyword>
<accession>A0AAN9Y1I6</accession>
<feature type="domain" description="Ras-associating" evidence="8">
    <location>
        <begin position="700"/>
        <end position="786"/>
    </location>
</feature>
<feature type="domain" description="Ras-GEF" evidence="5">
    <location>
        <begin position="811"/>
        <end position="1038"/>
    </location>
</feature>
<dbReference type="PROSITE" id="PS50009">
    <property type="entry name" value="RASGEF_CAT"/>
    <property type="match status" value="1"/>
</dbReference>
<dbReference type="Pfam" id="PF00618">
    <property type="entry name" value="RasGEF_N"/>
    <property type="match status" value="1"/>
</dbReference>
<dbReference type="Gene3D" id="1.10.840.10">
    <property type="entry name" value="Ras guanine-nucleotide exchange factors catalytic domain"/>
    <property type="match status" value="1"/>
</dbReference>
<dbReference type="FunFam" id="2.60.120.10:FF:000088">
    <property type="entry name" value="Guanine nucleotide exchange factor"/>
    <property type="match status" value="1"/>
</dbReference>
<dbReference type="PROSITE" id="PS50106">
    <property type="entry name" value="PDZ"/>
    <property type="match status" value="1"/>
</dbReference>
<evidence type="ECO:0000256" key="4">
    <source>
        <dbReference type="SAM" id="MobiDB-lite"/>
    </source>
</evidence>
<dbReference type="PANTHER" id="PTHR23113:SF249">
    <property type="entry name" value="RAP GUANINE NUCLEOTIDE EXCHANGE FACTOR 6"/>
    <property type="match status" value="1"/>
</dbReference>
<feature type="compositionally biased region" description="Low complexity" evidence="4">
    <location>
        <begin position="150"/>
        <end position="171"/>
    </location>
</feature>
<feature type="compositionally biased region" description="Pro residues" evidence="4">
    <location>
        <begin position="1150"/>
        <end position="1162"/>
    </location>
</feature>
<feature type="region of interest" description="Disordered" evidence="4">
    <location>
        <begin position="1243"/>
        <end position="1265"/>
    </location>
</feature>
<dbReference type="CDD" id="cd06224">
    <property type="entry name" value="REM"/>
    <property type="match status" value="1"/>
</dbReference>
<feature type="domain" description="N-terminal Ras-GEF" evidence="9">
    <location>
        <begin position="377"/>
        <end position="491"/>
    </location>
</feature>
<evidence type="ECO:0000259" key="9">
    <source>
        <dbReference type="PROSITE" id="PS50212"/>
    </source>
</evidence>
<dbReference type="InterPro" id="IPR008937">
    <property type="entry name" value="Ras-like_GEF"/>
</dbReference>
<dbReference type="SMART" id="SM00147">
    <property type="entry name" value="RasGEF"/>
    <property type="match status" value="1"/>
</dbReference>
<dbReference type="InterPro" id="IPR000595">
    <property type="entry name" value="cNMP-bd_dom"/>
</dbReference>
<evidence type="ECO:0000259" key="6">
    <source>
        <dbReference type="PROSITE" id="PS50042"/>
    </source>
</evidence>
<dbReference type="InterPro" id="IPR029071">
    <property type="entry name" value="Ubiquitin-like_domsf"/>
</dbReference>
<evidence type="ECO:0000259" key="5">
    <source>
        <dbReference type="PROSITE" id="PS50009"/>
    </source>
</evidence>
<feature type="region of interest" description="Disordered" evidence="4">
    <location>
        <begin position="149"/>
        <end position="171"/>
    </location>
</feature>
<dbReference type="GO" id="GO:0016324">
    <property type="term" value="C:apical plasma membrane"/>
    <property type="evidence" value="ECO:0007669"/>
    <property type="project" value="TreeGrafter"/>
</dbReference>
<feature type="region of interest" description="Disordered" evidence="4">
    <location>
        <begin position="609"/>
        <end position="633"/>
    </location>
</feature>
<dbReference type="PROSITE" id="PS50042">
    <property type="entry name" value="CNMP_BINDING_3"/>
    <property type="match status" value="1"/>
</dbReference>
<dbReference type="GO" id="GO:0005085">
    <property type="term" value="F:guanyl-nucleotide exchange factor activity"/>
    <property type="evidence" value="ECO:0007669"/>
    <property type="project" value="UniProtKB-KW"/>
</dbReference>
<dbReference type="PANTHER" id="PTHR23113">
    <property type="entry name" value="GUANINE NUCLEOTIDE EXCHANGE FACTOR"/>
    <property type="match status" value="1"/>
</dbReference>
<gene>
    <name evidence="10" type="ORF">V9T40_013739</name>
</gene>
<feature type="region of interest" description="Disordered" evidence="4">
    <location>
        <begin position="1086"/>
        <end position="1178"/>
    </location>
</feature>
<dbReference type="InterPro" id="IPR018490">
    <property type="entry name" value="cNMP-bd_dom_sf"/>
</dbReference>
<dbReference type="InterPro" id="IPR023578">
    <property type="entry name" value="Ras_GEF_dom_sf"/>
</dbReference>
<dbReference type="InterPro" id="IPR036964">
    <property type="entry name" value="RASGEF_cat_dom_sf"/>
</dbReference>
<organism evidence="10 11">
    <name type="scientific">Parthenolecanium corni</name>
    <dbReference type="NCBI Taxonomy" id="536013"/>
    <lineage>
        <taxon>Eukaryota</taxon>
        <taxon>Metazoa</taxon>
        <taxon>Ecdysozoa</taxon>
        <taxon>Arthropoda</taxon>
        <taxon>Hexapoda</taxon>
        <taxon>Insecta</taxon>
        <taxon>Pterygota</taxon>
        <taxon>Neoptera</taxon>
        <taxon>Paraneoptera</taxon>
        <taxon>Hemiptera</taxon>
        <taxon>Sternorrhyncha</taxon>
        <taxon>Coccoidea</taxon>
        <taxon>Coccidae</taxon>
        <taxon>Parthenolecanium</taxon>
    </lineage>
</organism>
<dbReference type="Pfam" id="PF00617">
    <property type="entry name" value="RasGEF"/>
    <property type="match status" value="1"/>
</dbReference>
<dbReference type="EMBL" id="JBBCAQ010000033">
    <property type="protein sequence ID" value="KAK7582294.1"/>
    <property type="molecule type" value="Genomic_DNA"/>
</dbReference>
<evidence type="ECO:0000256" key="1">
    <source>
        <dbReference type="ARBA" id="ARBA00010829"/>
    </source>
</evidence>
<comment type="similarity">
    <text evidence="1">Belongs to the RAPGEF2 family.</text>
</comment>
<dbReference type="InterPro" id="IPR000651">
    <property type="entry name" value="Ras-like_Gua-exchang_fac_N"/>
</dbReference>
<evidence type="ECO:0000313" key="10">
    <source>
        <dbReference type="EMBL" id="KAK7582294.1"/>
    </source>
</evidence>
<reference evidence="10 11" key="1">
    <citation type="submission" date="2024-03" db="EMBL/GenBank/DDBJ databases">
        <title>Adaptation during the transition from Ophiocordyceps entomopathogen to insect associate is accompanied by gene loss and intensified selection.</title>
        <authorList>
            <person name="Ward C.M."/>
            <person name="Onetto C.A."/>
            <person name="Borneman A.R."/>
        </authorList>
    </citation>
    <scope>NUCLEOTIDE SEQUENCE [LARGE SCALE GENOMIC DNA]</scope>
    <source>
        <strain evidence="10">AWRI1</strain>
        <tissue evidence="10">Single Adult Female</tissue>
    </source>
</reference>
<dbReference type="Proteomes" id="UP001367676">
    <property type="component" value="Unassembled WGS sequence"/>
</dbReference>
<dbReference type="SUPFAM" id="SSF54236">
    <property type="entry name" value="Ubiquitin-like"/>
    <property type="match status" value="1"/>
</dbReference>
<dbReference type="SUPFAM" id="SSF48366">
    <property type="entry name" value="Ras GEF"/>
    <property type="match status" value="1"/>
</dbReference>
<dbReference type="SMART" id="SM00228">
    <property type="entry name" value="PDZ"/>
    <property type="match status" value="1"/>
</dbReference>
<dbReference type="InterPro" id="IPR001478">
    <property type="entry name" value="PDZ"/>
</dbReference>